<dbReference type="InterPro" id="IPR003594">
    <property type="entry name" value="HATPase_dom"/>
</dbReference>
<accession>A0A554S748</accession>
<dbReference type="Proteomes" id="UP000316988">
    <property type="component" value="Unassembled WGS sequence"/>
</dbReference>
<evidence type="ECO:0000313" key="4">
    <source>
        <dbReference type="Proteomes" id="UP000316988"/>
    </source>
</evidence>
<gene>
    <name evidence="3" type="ORF">FNM00_12595</name>
</gene>
<keyword evidence="1" id="KW-0808">Transferase</keyword>
<dbReference type="InterPro" id="IPR050267">
    <property type="entry name" value="Anti-sigma-factor_SerPK"/>
</dbReference>
<feature type="domain" description="Histidine kinase/HSP90-like ATPase" evidence="2">
    <location>
        <begin position="23"/>
        <end position="124"/>
    </location>
</feature>
<dbReference type="Pfam" id="PF13581">
    <property type="entry name" value="HATPase_c_2"/>
    <property type="match status" value="1"/>
</dbReference>
<dbReference type="Gene3D" id="3.30.565.10">
    <property type="entry name" value="Histidine kinase-like ATPase, C-terminal domain"/>
    <property type="match status" value="1"/>
</dbReference>
<dbReference type="GO" id="GO:0004674">
    <property type="term" value="F:protein serine/threonine kinase activity"/>
    <property type="evidence" value="ECO:0007669"/>
    <property type="project" value="UniProtKB-KW"/>
</dbReference>
<comment type="caution">
    <text evidence="3">The sequence shown here is derived from an EMBL/GenBank/DDBJ whole genome shotgun (WGS) entry which is preliminary data.</text>
</comment>
<sequence length="138" mass="15051">MSSIHVPDDPCTTIHLAYSAAVARRARALMHAELVDAGVREAVIDDAVLVLSELVANAVEHGHPDKQGRIEVSWCIHEDYVRVSVHDSGQAPDLRPLEAPDDAVSGRGLTIVDYICRTWDVDHDSGLRITAELDYSAT</sequence>
<evidence type="ECO:0000313" key="3">
    <source>
        <dbReference type="EMBL" id="TSD62188.1"/>
    </source>
</evidence>
<organism evidence="3 4">
    <name type="scientific">Aeromicrobium piscarium</name>
    <dbReference type="NCBI Taxonomy" id="2590901"/>
    <lineage>
        <taxon>Bacteria</taxon>
        <taxon>Bacillati</taxon>
        <taxon>Actinomycetota</taxon>
        <taxon>Actinomycetes</taxon>
        <taxon>Propionibacteriales</taxon>
        <taxon>Nocardioidaceae</taxon>
        <taxon>Aeromicrobium</taxon>
    </lineage>
</organism>
<keyword evidence="1" id="KW-0418">Kinase</keyword>
<name>A0A554S748_9ACTN</name>
<dbReference type="CDD" id="cd16936">
    <property type="entry name" value="HATPase_RsbW-like"/>
    <property type="match status" value="1"/>
</dbReference>
<protein>
    <submittedName>
        <fullName evidence="3">ATP-binding protein</fullName>
    </submittedName>
</protein>
<dbReference type="PANTHER" id="PTHR35526">
    <property type="entry name" value="ANTI-SIGMA-F FACTOR RSBW-RELATED"/>
    <property type="match status" value="1"/>
</dbReference>
<evidence type="ECO:0000256" key="1">
    <source>
        <dbReference type="ARBA" id="ARBA00022527"/>
    </source>
</evidence>
<dbReference type="EMBL" id="VLNT01000010">
    <property type="protein sequence ID" value="TSD62188.1"/>
    <property type="molecule type" value="Genomic_DNA"/>
</dbReference>
<dbReference type="RefSeq" id="WP_143913903.1">
    <property type="nucleotide sequence ID" value="NZ_VLNT01000010.1"/>
</dbReference>
<keyword evidence="3" id="KW-0547">Nucleotide-binding</keyword>
<proteinExistence type="predicted"/>
<reference evidence="3 4" key="1">
    <citation type="submission" date="2019-07" db="EMBL/GenBank/DDBJ databases">
        <authorList>
            <person name="Zhao L.H."/>
        </authorList>
    </citation>
    <scope>NUCLEOTIDE SEQUENCE [LARGE SCALE GENOMIC DNA]</scope>
    <source>
        <strain evidence="3 4">Co35</strain>
    </source>
</reference>
<dbReference type="SUPFAM" id="SSF55874">
    <property type="entry name" value="ATPase domain of HSP90 chaperone/DNA topoisomerase II/histidine kinase"/>
    <property type="match status" value="1"/>
</dbReference>
<dbReference type="AlphaFoldDB" id="A0A554S748"/>
<keyword evidence="1" id="KW-0723">Serine/threonine-protein kinase</keyword>
<dbReference type="GO" id="GO:0005524">
    <property type="term" value="F:ATP binding"/>
    <property type="evidence" value="ECO:0007669"/>
    <property type="project" value="UniProtKB-KW"/>
</dbReference>
<dbReference type="InterPro" id="IPR036890">
    <property type="entry name" value="HATPase_C_sf"/>
</dbReference>
<keyword evidence="4" id="KW-1185">Reference proteome</keyword>
<keyword evidence="3" id="KW-0067">ATP-binding</keyword>
<evidence type="ECO:0000259" key="2">
    <source>
        <dbReference type="Pfam" id="PF13581"/>
    </source>
</evidence>
<dbReference type="PANTHER" id="PTHR35526:SF3">
    <property type="entry name" value="ANTI-SIGMA-F FACTOR RSBW"/>
    <property type="match status" value="1"/>
</dbReference>
<dbReference type="OrthoDB" id="3748385at2"/>